<evidence type="ECO:0000256" key="1">
    <source>
        <dbReference type="ARBA" id="ARBA00022531"/>
    </source>
</evidence>
<dbReference type="EMBL" id="JAJLJH010000001">
    <property type="protein sequence ID" value="MCK9685655.1"/>
    <property type="molecule type" value="Genomic_DNA"/>
</dbReference>
<keyword evidence="2" id="KW-0604">Photosystem II</keyword>
<sequence>MTSPQRPSIAGVPALLGSRRKRRVPANTFTATALALFCGLCIGLPSNIGKTGYIDPLLEAATPLSGALRPDREPLVAITTVANRTLAVGLRGLAIRSNDNGRSWQQSVVPVQTDLVSVQLLNEHDAWATGHDGVILHSTDGGSSWQKQFDHVAARDSLQKFYLDRVRSGESGMQRYADELKLNTEGDVSLPFLGVWFTDEMNGFAVGSFGMIVATHDGGKSWLPWLHQIDNPDFLNLNAVRGIGGEVYITGEKGFVYKLDRETGRFVSSSTGCRGTLFDIVGTAQFLVAFGLRGAAYRSVDGGASWTQISTGTEASITAGAVLDDGKSVVLVSDTGLALRSEDEGLSFHRVELSHRIPVYGATETAKGTLALVGYLGVDTAGLRPAQATNQ</sequence>
<gene>
    <name evidence="4" type="ORF">LPC04_08030</name>
</gene>
<dbReference type="InterPro" id="IPR028203">
    <property type="entry name" value="PSII_CF48-like_dom"/>
</dbReference>
<evidence type="ECO:0000313" key="4">
    <source>
        <dbReference type="EMBL" id="MCK9685655.1"/>
    </source>
</evidence>
<name>A0A9X2C249_9BURK</name>
<dbReference type="GO" id="GO:0015979">
    <property type="term" value="P:photosynthesis"/>
    <property type="evidence" value="ECO:0007669"/>
    <property type="project" value="UniProtKB-KW"/>
</dbReference>
<dbReference type="Gene3D" id="2.130.10.10">
    <property type="entry name" value="YVTN repeat-like/Quinoprotein amine dehydrogenase"/>
    <property type="match status" value="2"/>
</dbReference>
<dbReference type="SUPFAM" id="SSF50939">
    <property type="entry name" value="Sialidases"/>
    <property type="match status" value="1"/>
</dbReference>
<dbReference type="Proteomes" id="UP001139353">
    <property type="component" value="Unassembled WGS sequence"/>
</dbReference>
<dbReference type="InterPro" id="IPR015943">
    <property type="entry name" value="WD40/YVTN_repeat-like_dom_sf"/>
</dbReference>
<keyword evidence="5" id="KW-1185">Reference proteome</keyword>
<dbReference type="PANTHER" id="PTHR47199:SF2">
    <property type="entry name" value="PHOTOSYSTEM II STABILITY_ASSEMBLY FACTOR HCF136, CHLOROPLASTIC"/>
    <property type="match status" value="1"/>
</dbReference>
<dbReference type="Pfam" id="PF14870">
    <property type="entry name" value="PSII_BNR"/>
    <property type="match status" value="1"/>
</dbReference>
<dbReference type="PANTHER" id="PTHR47199">
    <property type="entry name" value="PHOTOSYSTEM II STABILITY/ASSEMBLY FACTOR HCF136, CHLOROPLASTIC"/>
    <property type="match status" value="1"/>
</dbReference>
<evidence type="ECO:0000256" key="2">
    <source>
        <dbReference type="ARBA" id="ARBA00023276"/>
    </source>
</evidence>
<feature type="domain" description="Photosynthesis system II assembly factor Ycf48/Hcf136-like" evidence="3">
    <location>
        <begin position="83"/>
        <end position="147"/>
    </location>
</feature>
<dbReference type="RefSeq" id="WP_275681652.1">
    <property type="nucleotide sequence ID" value="NZ_JAJLJH010000001.1"/>
</dbReference>
<reference evidence="4" key="1">
    <citation type="submission" date="2021-11" db="EMBL/GenBank/DDBJ databases">
        <title>BS-T2-15 a new species belonging to the Comamonadaceae family isolated from the soil of a French oak forest.</title>
        <authorList>
            <person name="Mieszkin S."/>
            <person name="Alain K."/>
        </authorList>
    </citation>
    <scope>NUCLEOTIDE SEQUENCE</scope>
    <source>
        <strain evidence="4">BS-T2-15</strain>
    </source>
</reference>
<keyword evidence="1" id="KW-0602">Photosynthesis</keyword>
<evidence type="ECO:0000259" key="3">
    <source>
        <dbReference type="Pfam" id="PF14870"/>
    </source>
</evidence>
<dbReference type="GO" id="GO:0009523">
    <property type="term" value="C:photosystem II"/>
    <property type="evidence" value="ECO:0007669"/>
    <property type="project" value="UniProtKB-KW"/>
</dbReference>
<accession>A0A9X2C249</accession>
<organism evidence="4 5">
    <name type="scientific">Scleromatobacter humisilvae</name>
    <dbReference type="NCBI Taxonomy" id="2897159"/>
    <lineage>
        <taxon>Bacteria</taxon>
        <taxon>Pseudomonadati</taxon>
        <taxon>Pseudomonadota</taxon>
        <taxon>Betaproteobacteria</taxon>
        <taxon>Burkholderiales</taxon>
        <taxon>Sphaerotilaceae</taxon>
        <taxon>Scleromatobacter</taxon>
    </lineage>
</organism>
<dbReference type="AlphaFoldDB" id="A0A9X2C249"/>
<dbReference type="InterPro" id="IPR036278">
    <property type="entry name" value="Sialidase_sf"/>
</dbReference>
<evidence type="ECO:0000313" key="5">
    <source>
        <dbReference type="Proteomes" id="UP001139353"/>
    </source>
</evidence>
<proteinExistence type="predicted"/>
<comment type="caution">
    <text evidence="4">The sequence shown here is derived from an EMBL/GenBank/DDBJ whole genome shotgun (WGS) entry which is preliminary data.</text>
</comment>
<protein>
    <submittedName>
        <fullName evidence="4">YCF48-related protein</fullName>
    </submittedName>
</protein>